<dbReference type="WBParaSite" id="PSU_v2.g8177.t1">
    <property type="protein sequence ID" value="PSU_v2.g8177.t1"/>
    <property type="gene ID" value="PSU_v2.g8177"/>
</dbReference>
<dbReference type="AlphaFoldDB" id="A0A914Z777"/>
<proteinExistence type="predicted"/>
<reference evidence="2" key="1">
    <citation type="submission" date="2022-11" db="UniProtKB">
        <authorList>
            <consortium name="WormBaseParasite"/>
        </authorList>
    </citation>
    <scope>IDENTIFICATION</scope>
</reference>
<dbReference type="SUPFAM" id="SSF50494">
    <property type="entry name" value="Trypsin-like serine proteases"/>
    <property type="match status" value="1"/>
</dbReference>
<name>A0A914Z777_9BILA</name>
<accession>A0A914Z777</accession>
<sequence length="159" mass="17763">MKNVPSSGAGQTFDSEKQKCVNTKRLRYMSGILINKTACDETLRSARDPKPEVNQWPFGTACFYNNSDQFCHGDSGAGIMCRTLEEPDHVLVGLARAGPACCNKANENYKLNDPLPRNMVILDRGKRNWIQSLIGHFGLYKKLPSEAKKSNEPPPDYLD</sequence>
<dbReference type="InterPro" id="IPR009003">
    <property type="entry name" value="Peptidase_S1_PA"/>
</dbReference>
<organism evidence="1 2">
    <name type="scientific">Panagrolaimus superbus</name>
    <dbReference type="NCBI Taxonomy" id="310955"/>
    <lineage>
        <taxon>Eukaryota</taxon>
        <taxon>Metazoa</taxon>
        <taxon>Ecdysozoa</taxon>
        <taxon>Nematoda</taxon>
        <taxon>Chromadorea</taxon>
        <taxon>Rhabditida</taxon>
        <taxon>Tylenchina</taxon>
        <taxon>Panagrolaimomorpha</taxon>
        <taxon>Panagrolaimoidea</taxon>
        <taxon>Panagrolaimidae</taxon>
        <taxon>Panagrolaimus</taxon>
    </lineage>
</organism>
<protein>
    <submittedName>
        <fullName evidence="2">Uncharacterized protein</fullName>
    </submittedName>
</protein>
<dbReference type="Proteomes" id="UP000887577">
    <property type="component" value="Unplaced"/>
</dbReference>
<evidence type="ECO:0000313" key="2">
    <source>
        <dbReference type="WBParaSite" id="PSU_v2.g8177.t1"/>
    </source>
</evidence>
<dbReference type="Gene3D" id="2.40.10.10">
    <property type="entry name" value="Trypsin-like serine proteases"/>
    <property type="match status" value="1"/>
</dbReference>
<evidence type="ECO:0000313" key="1">
    <source>
        <dbReference type="Proteomes" id="UP000887577"/>
    </source>
</evidence>
<keyword evidence="1" id="KW-1185">Reference proteome</keyword>
<dbReference type="InterPro" id="IPR043504">
    <property type="entry name" value="Peptidase_S1_PA_chymotrypsin"/>
</dbReference>